<feature type="region of interest" description="Disordered" evidence="1">
    <location>
        <begin position="48"/>
        <end position="69"/>
    </location>
</feature>
<dbReference type="EMBL" id="NIPW01000027">
    <property type="protein sequence ID" value="OWJ76628.1"/>
    <property type="molecule type" value="Genomic_DNA"/>
</dbReference>
<evidence type="ECO:0000313" key="2">
    <source>
        <dbReference type="EMBL" id="OWJ76628.1"/>
    </source>
</evidence>
<dbReference type="Proteomes" id="UP000196878">
    <property type="component" value="Unassembled WGS sequence"/>
</dbReference>
<comment type="caution">
    <text evidence="2">The sequence shown here is derived from an EMBL/GenBank/DDBJ whole genome shotgun (WGS) entry which is preliminary data.</text>
</comment>
<gene>
    <name evidence="2" type="ORF">CDV49_14155</name>
</gene>
<evidence type="ECO:0000256" key="1">
    <source>
        <dbReference type="SAM" id="MobiDB-lite"/>
    </source>
</evidence>
<feature type="region of interest" description="Disordered" evidence="1">
    <location>
        <begin position="1"/>
        <end position="31"/>
    </location>
</feature>
<accession>A0A212A9F4</accession>
<dbReference type="OrthoDB" id="7579938at2"/>
<organism evidence="2 3">
    <name type="scientific">Haematobacter genomosp. 1</name>
    <dbReference type="NCBI Taxonomy" id="366618"/>
    <lineage>
        <taxon>Bacteria</taxon>
        <taxon>Pseudomonadati</taxon>
        <taxon>Pseudomonadota</taxon>
        <taxon>Alphaproteobacteria</taxon>
        <taxon>Rhodobacterales</taxon>
        <taxon>Paracoccaceae</taxon>
        <taxon>Haematobacter</taxon>
    </lineage>
</organism>
<proteinExistence type="predicted"/>
<name>A0A212A9F4_9RHOB</name>
<keyword evidence="3" id="KW-1185">Reference proteome</keyword>
<evidence type="ECO:0000313" key="3">
    <source>
        <dbReference type="Proteomes" id="UP000196878"/>
    </source>
</evidence>
<dbReference type="AlphaFoldDB" id="A0A212A9F4"/>
<dbReference type="RefSeq" id="WP_088216066.1">
    <property type="nucleotide sequence ID" value="NZ_NIPW01000027.1"/>
</dbReference>
<reference evidence="2 3" key="1">
    <citation type="submission" date="2016-12" db="EMBL/GenBank/DDBJ databases">
        <title>Comparison of Traditional DNA-DNA Hybridization with In Silico Genomic Analysis.</title>
        <authorList>
            <person name="Nicholson A.C."/>
            <person name="Humrighouse B.W."/>
            <person name="Graziano J."/>
            <person name="Lasker B."/>
            <person name="Whitney A.M."/>
            <person name="Mcquiston J.R."/>
        </authorList>
    </citation>
    <scope>NUCLEOTIDE SEQUENCE [LARGE SCALE GENOMIC DNA]</scope>
    <source>
        <strain evidence="2 3">H2240</strain>
    </source>
</reference>
<sequence>MVDCQAAEQKAENMTQTQRYKHPQLPQSRKETAADFLKARCGTAQRGDLTKLLDRAPDVPPVPQDAIKD</sequence>
<feature type="compositionally biased region" description="Basic and acidic residues" evidence="1">
    <location>
        <begin position="48"/>
        <end position="57"/>
    </location>
</feature>
<protein>
    <submittedName>
        <fullName evidence="2">Uncharacterized protein</fullName>
    </submittedName>
</protein>